<keyword evidence="1" id="KW-0812">Transmembrane</keyword>
<protein>
    <submittedName>
        <fullName evidence="2">Uncharacterized protein</fullName>
    </submittedName>
</protein>
<dbReference type="EMBL" id="AVCI01000004">
    <property type="protein sequence ID" value="KFN43791.1"/>
    <property type="molecule type" value="Genomic_DNA"/>
</dbReference>
<name>A0A091AWH8_9GAMM</name>
<proteinExistence type="predicted"/>
<dbReference type="PATRIC" id="fig|1121015.4.peg.1000"/>
<sequence>MSFALYLLGVIVLISGLVYGAWLMSVPSQWIIVGAIVVAGAGILSAVSHTRSKDKPQ</sequence>
<evidence type="ECO:0000256" key="1">
    <source>
        <dbReference type="SAM" id="Phobius"/>
    </source>
</evidence>
<dbReference type="AlphaFoldDB" id="A0A091AWH8"/>
<keyword evidence="3" id="KW-1185">Reference proteome</keyword>
<comment type="caution">
    <text evidence="2">The sequence shown here is derived from an EMBL/GenBank/DDBJ whole genome shotgun (WGS) entry which is preliminary data.</text>
</comment>
<dbReference type="eggNOG" id="ENOG5033A9W">
    <property type="taxonomic scope" value="Bacteria"/>
</dbReference>
<evidence type="ECO:0000313" key="3">
    <source>
        <dbReference type="Proteomes" id="UP000029385"/>
    </source>
</evidence>
<reference evidence="2 3" key="1">
    <citation type="submission" date="2013-09" db="EMBL/GenBank/DDBJ databases">
        <title>Genome sequencing of Arenimonas oryziterrae.</title>
        <authorList>
            <person name="Chen F."/>
            <person name="Wang G."/>
        </authorList>
    </citation>
    <scope>NUCLEOTIDE SEQUENCE [LARGE SCALE GENOMIC DNA]</scope>
    <source>
        <strain evidence="2 3">YC6267</strain>
    </source>
</reference>
<gene>
    <name evidence="2" type="ORF">N789_07550</name>
</gene>
<accession>A0A091AWH8</accession>
<keyword evidence="1" id="KW-1133">Transmembrane helix</keyword>
<feature type="transmembrane region" description="Helical" evidence="1">
    <location>
        <begin position="30"/>
        <end position="47"/>
    </location>
</feature>
<dbReference type="Proteomes" id="UP000029385">
    <property type="component" value="Unassembled WGS sequence"/>
</dbReference>
<evidence type="ECO:0000313" key="2">
    <source>
        <dbReference type="EMBL" id="KFN43791.1"/>
    </source>
</evidence>
<organism evidence="2 3">
    <name type="scientific">Arenimonas oryziterrae DSM 21050 = YC6267</name>
    <dbReference type="NCBI Taxonomy" id="1121015"/>
    <lineage>
        <taxon>Bacteria</taxon>
        <taxon>Pseudomonadati</taxon>
        <taxon>Pseudomonadota</taxon>
        <taxon>Gammaproteobacteria</taxon>
        <taxon>Lysobacterales</taxon>
        <taxon>Lysobacteraceae</taxon>
        <taxon>Arenimonas</taxon>
    </lineage>
</organism>
<keyword evidence="1" id="KW-0472">Membrane</keyword>
<dbReference type="RefSeq" id="WP_022969577.1">
    <property type="nucleotide sequence ID" value="NZ_ATVD01000003.1"/>
</dbReference>